<reference evidence="3" key="1">
    <citation type="submission" date="2021-01" db="EMBL/GenBank/DDBJ databases">
        <title>Caligus Genome Assembly.</title>
        <authorList>
            <person name="Gallardo-Escarate C."/>
        </authorList>
    </citation>
    <scope>NUCLEOTIDE SEQUENCE [LARGE SCALE GENOMIC DNA]</scope>
</reference>
<accession>A0A7T8KKN3</accession>
<proteinExistence type="predicted"/>
<evidence type="ECO:0000256" key="1">
    <source>
        <dbReference type="SAM" id="Phobius"/>
    </source>
</evidence>
<name>A0A7T8KKN3_CALRO</name>
<feature type="transmembrane region" description="Helical" evidence="1">
    <location>
        <begin position="44"/>
        <end position="64"/>
    </location>
</feature>
<protein>
    <submittedName>
        <fullName evidence="2">Uncharacterized protein</fullName>
    </submittedName>
</protein>
<keyword evidence="3" id="KW-1185">Reference proteome</keyword>
<keyword evidence="1" id="KW-1133">Transmembrane helix</keyword>
<sequence>CRARGCKWRMFKSWRIQHYLGLISSKDLKPGLCGKWKNALMDKYIRVVSYLSSFIGLGSGLLGLQDSDSD</sequence>
<keyword evidence="1" id="KW-0472">Membrane</keyword>
<dbReference type="EMBL" id="CP045891">
    <property type="protein sequence ID" value="QQP57688.1"/>
    <property type="molecule type" value="Genomic_DNA"/>
</dbReference>
<keyword evidence="1" id="KW-0812">Transmembrane</keyword>
<gene>
    <name evidence="2" type="ORF">FKW44_002759</name>
</gene>
<dbReference type="Proteomes" id="UP000595437">
    <property type="component" value="Chromosome 2"/>
</dbReference>
<evidence type="ECO:0000313" key="3">
    <source>
        <dbReference type="Proteomes" id="UP000595437"/>
    </source>
</evidence>
<organism evidence="2 3">
    <name type="scientific">Caligus rogercresseyi</name>
    <name type="common">Sea louse</name>
    <dbReference type="NCBI Taxonomy" id="217165"/>
    <lineage>
        <taxon>Eukaryota</taxon>
        <taxon>Metazoa</taxon>
        <taxon>Ecdysozoa</taxon>
        <taxon>Arthropoda</taxon>
        <taxon>Crustacea</taxon>
        <taxon>Multicrustacea</taxon>
        <taxon>Hexanauplia</taxon>
        <taxon>Copepoda</taxon>
        <taxon>Siphonostomatoida</taxon>
        <taxon>Caligidae</taxon>
        <taxon>Caligus</taxon>
    </lineage>
</organism>
<feature type="non-terminal residue" evidence="2">
    <location>
        <position position="1"/>
    </location>
</feature>
<feature type="non-terminal residue" evidence="2">
    <location>
        <position position="70"/>
    </location>
</feature>
<evidence type="ECO:0000313" key="2">
    <source>
        <dbReference type="EMBL" id="QQP57688.1"/>
    </source>
</evidence>
<dbReference type="AlphaFoldDB" id="A0A7T8KKN3"/>